<gene>
    <name evidence="1" type="ORF">OWV82_018589</name>
</gene>
<accession>A0ACC1XD48</accession>
<proteinExistence type="predicted"/>
<name>A0ACC1XD48_MELAZ</name>
<dbReference type="EMBL" id="CM051403">
    <property type="protein sequence ID" value="KAJ4708687.1"/>
    <property type="molecule type" value="Genomic_DNA"/>
</dbReference>
<dbReference type="Proteomes" id="UP001164539">
    <property type="component" value="Chromosome 10"/>
</dbReference>
<evidence type="ECO:0000313" key="2">
    <source>
        <dbReference type="Proteomes" id="UP001164539"/>
    </source>
</evidence>
<comment type="caution">
    <text evidence="1">The sequence shown here is derived from an EMBL/GenBank/DDBJ whole genome shotgun (WGS) entry which is preliminary data.</text>
</comment>
<keyword evidence="1" id="KW-0808">Transferase</keyword>
<keyword evidence="2" id="KW-1185">Reference proteome</keyword>
<keyword evidence="1" id="KW-0418">Kinase</keyword>
<reference evidence="1 2" key="1">
    <citation type="journal article" date="2023" name="Science">
        <title>Complex scaffold remodeling in plant triterpene biosynthesis.</title>
        <authorList>
            <person name="De La Pena R."/>
            <person name="Hodgson H."/>
            <person name="Liu J.C."/>
            <person name="Stephenson M.J."/>
            <person name="Martin A.C."/>
            <person name="Owen C."/>
            <person name="Harkess A."/>
            <person name="Leebens-Mack J."/>
            <person name="Jimenez L.E."/>
            <person name="Osbourn A."/>
            <person name="Sattely E.S."/>
        </authorList>
    </citation>
    <scope>NUCLEOTIDE SEQUENCE [LARGE SCALE GENOMIC DNA]</scope>
    <source>
        <strain evidence="2">cv. JPN11</strain>
        <tissue evidence="1">Leaf</tissue>
    </source>
</reference>
<sequence length="771" mass="86213">MTVRKITSVAVAVNGGTGTGRGNGSRRAVRWAVENLMPRADRFILVHVMPTVASIPTPSGDCIPIAELDENVVKVYVQDVKLKTEEIFVPFKKFCSSRNIETLLLEDDNPAAALVRYVSEAGINCLVLGSFSTNCIMRKLKGPGVPATVFKCAPKSCDIYIVSRHQIITKSATSASTSETSARPQMLTQKDYGEGSSGEQLSYTSSVETRVCKTFGASSISEIIYPNSHAFPDIGCSTNDRVDMESNYRNLGADIETNVVDQYNSTASTKSEQSTVQAEIEQLRQELQTTVAMYERACEELVRAQNKVHMLSQGCLEESRRVNDALERKEIVGKIAAGEKAKHLQALKEVEDARKLLVKEAYARKIAEVNALRESLEKQKVVDSLLLNDRRYRTYTRDEIEVATNFFSESNVIGEGAYGKVYRCNLDHTPVAVKVLSPDTVDKKKDEFLKEVEVLSQIRHPHMVLLLGACSESGCLVYEYLENGSLEDFILHCNGKPPLPWFVRFRIVFEVACGLAFLHNSKPEPIVHRDLKPGNILLDRNYVSKIGDVGLAKLISDVVRDSITEYRDSILAGTFYYMDPEYQRTGTVRPKSDLYAFGIIILQLLTARYPNGLLVMVENAIKNGSLADILDKLITDWPLAETEELAHIALKCSRLRCRDRPDLDTEVMPVLKKLKDFADAHVKLGRDNIHAPSHFFCPILQEIMEDPYIAADGFTYEHTAIKAWLDKHNVSPVTKLRLQHSVIIPNHTLRSAIQQWKSPVTFSGRFTVKDS</sequence>
<organism evidence="1 2">
    <name type="scientific">Melia azedarach</name>
    <name type="common">Chinaberry tree</name>
    <dbReference type="NCBI Taxonomy" id="155640"/>
    <lineage>
        <taxon>Eukaryota</taxon>
        <taxon>Viridiplantae</taxon>
        <taxon>Streptophyta</taxon>
        <taxon>Embryophyta</taxon>
        <taxon>Tracheophyta</taxon>
        <taxon>Spermatophyta</taxon>
        <taxon>Magnoliopsida</taxon>
        <taxon>eudicotyledons</taxon>
        <taxon>Gunneridae</taxon>
        <taxon>Pentapetalae</taxon>
        <taxon>rosids</taxon>
        <taxon>malvids</taxon>
        <taxon>Sapindales</taxon>
        <taxon>Meliaceae</taxon>
        <taxon>Melia</taxon>
    </lineage>
</organism>
<evidence type="ECO:0000313" key="1">
    <source>
        <dbReference type="EMBL" id="KAJ4708687.1"/>
    </source>
</evidence>
<protein>
    <submittedName>
        <fullName evidence="1">Protein kinase domain</fullName>
    </submittedName>
</protein>